<name>A0ABN3R1Y1_9ACTN</name>
<sequence length="82" mass="9137">MTVDAAKQWNADFQTKEPDSVFWHVLLERQRVSRDSTRGYEGITLGSHSVIVWWEEEADGGHVREGASAIGDLAGLLAPRQT</sequence>
<dbReference type="Proteomes" id="UP001501447">
    <property type="component" value="Unassembled WGS sequence"/>
</dbReference>
<dbReference type="EMBL" id="BAAARJ010000044">
    <property type="protein sequence ID" value="GAA2640915.1"/>
    <property type="molecule type" value="Genomic_DNA"/>
</dbReference>
<evidence type="ECO:0000313" key="1">
    <source>
        <dbReference type="EMBL" id="GAA2640915.1"/>
    </source>
</evidence>
<organism evidence="1 2">
    <name type="scientific">Streptomyces axinellae</name>
    <dbReference type="NCBI Taxonomy" id="552788"/>
    <lineage>
        <taxon>Bacteria</taxon>
        <taxon>Bacillati</taxon>
        <taxon>Actinomycetota</taxon>
        <taxon>Actinomycetes</taxon>
        <taxon>Kitasatosporales</taxon>
        <taxon>Streptomycetaceae</taxon>
        <taxon>Streptomyces</taxon>
    </lineage>
</organism>
<reference evidence="1 2" key="1">
    <citation type="journal article" date="2019" name="Int. J. Syst. Evol. Microbiol.">
        <title>The Global Catalogue of Microorganisms (GCM) 10K type strain sequencing project: providing services to taxonomists for standard genome sequencing and annotation.</title>
        <authorList>
            <consortium name="The Broad Institute Genomics Platform"/>
            <consortium name="The Broad Institute Genome Sequencing Center for Infectious Disease"/>
            <person name="Wu L."/>
            <person name="Ma J."/>
        </authorList>
    </citation>
    <scope>NUCLEOTIDE SEQUENCE [LARGE SCALE GENOMIC DNA]</scope>
    <source>
        <strain evidence="1 2">JCM 16373</strain>
    </source>
</reference>
<accession>A0ABN3R1Y1</accession>
<protein>
    <submittedName>
        <fullName evidence="1">Uncharacterized protein</fullName>
    </submittedName>
</protein>
<keyword evidence="2" id="KW-1185">Reference proteome</keyword>
<evidence type="ECO:0000313" key="2">
    <source>
        <dbReference type="Proteomes" id="UP001501447"/>
    </source>
</evidence>
<comment type="caution">
    <text evidence="1">The sequence shown here is derived from an EMBL/GenBank/DDBJ whole genome shotgun (WGS) entry which is preliminary data.</text>
</comment>
<proteinExistence type="predicted"/>
<gene>
    <name evidence="1" type="ORF">GCM10009863_67670</name>
</gene>